<sequence>MAPASQGTAAGPGRPGAAFPVTSDPWAAAVTTGRRGSLGRAPADAAADALLVRFVRWCLFDY</sequence>
<name>G8X3Y1_STREN</name>
<dbReference type="HOGENOM" id="CLU_2902193_0_0_11"/>
<feature type="region of interest" description="Disordered" evidence="1">
    <location>
        <begin position="1"/>
        <end position="22"/>
    </location>
</feature>
<dbReference type="EMBL" id="CP003219">
    <property type="protein sequence ID" value="AEW97736.1"/>
    <property type="molecule type" value="Genomic_DNA"/>
</dbReference>
<dbReference type="STRING" id="1003195.SCATT_53650"/>
<reference evidence="3" key="1">
    <citation type="submission" date="2011-12" db="EMBL/GenBank/DDBJ databases">
        <title>Complete genome sequence of Streptomyces cattleya strain DSM 46488.</title>
        <authorList>
            <person name="Ou H.-Y."/>
            <person name="Li P."/>
            <person name="Zhao C."/>
            <person name="O'Hagan D."/>
            <person name="Deng Z."/>
        </authorList>
    </citation>
    <scope>NUCLEOTIDE SEQUENCE [LARGE SCALE GENOMIC DNA]</scope>
    <source>
        <strain evidence="3">ATCC 35852 / DSM 46488 / JCM 4925 / NBRC 14057 / NRRL 8057</strain>
    </source>
</reference>
<organism evidence="2 3">
    <name type="scientific">Streptantibioticus cattleyicolor (strain ATCC 35852 / DSM 46488 / JCM 4925 / NBRC 14057 / NRRL 8057)</name>
    <name type="common">Streptomyces cattleya</name>
    <dbReference type="NCBI Taxonomy" id="1003195"/>
    <lineage>
        <taxon>Bacteria</taxon>
        <taxon>Bacillati</taxon>
        <taxon>Actinomycetota</taxon>
        <taxon>Actinomycetes</taxon>
        <taxon>Kitasatosporales</taxon>
        <taxon>Streptomycetaceae</taxon>
        <taxon>Streptantibioticus</taxon>
    </lineage>
</organism>
<proteinExistence type="predicted"/>
<evidence type="ECO:0000313" key="2">
    <source>
        <dbReference type="EMBL" id="AEW97736.1"/>
    </source>
</evidence>
<protein>
    <submittedName>
        <fullName evidence="2">Uncharacterized protein</fullName>
    </submittedName>
</protein>
<feature type="compositionally biased region" description="Low complexity" evidence="1">
    <location>
        <begin position="7"/>
        <end position="20"/>
    </location>
</feature>
<accession>G8X3Y1</accession>
<dbReference type="AlphaFoldDB" id="G8X3Y1"/>
<gene>
    <name evidence="2" type="ordered locus">SCATT_53650</name>
</gene>
<evidence type="ECO:0000313" key="3">
    <source>
        <dbReference type="Proteomes" id="UP000007842"/>
    </source>
</evidence>
<evidence type="ECO:0000256" key="1">
    <source>
        <dbReference type="SAM" id="MobiDB-lite"/>
    </source>
</evidence>
<keyword evidence="3" id="KW-1185">Reference proteome</keyword>
<dbReference type="Proteomes" id="UP000007842">
    <property type="component" value="Chromosome"/>
</dbReference>
<dbReference type="PATRIC" id="fig|1003195.29.peg.5351"/>
<dbReference type="KEGG" id="scy:SCATT_53650"/>